<dbReference type="Proteomes" id="UP000747542">
    <property type="component" value="Unassembled WGS sequence"/>
</dbReference>
<reference evidence="1" key="1">
    <citation type="journal article" date="2021" name="Sci. Adv.">
        <title>The American lobster genome reveals insights on longevity, neural, and immune adaptations.</title>
        <authorList>
            <person name="Polinski J.M."/>
            <person name="Zimin A.V."/>
            <person name="Clark K.F."/>
            <person name="Kohn A.B."/>
            <person name="Sadowski N."/>
            <person name="Timp W."/>
            <person name="Ptitsyn A."/>
            <person name="Khanna P."/>
            <person name="Romanova D.Y."/>
            <person name="Williams P."/>
            <person name="Greenwood S.J."/>
            <person name="Moroz L.L."/>
            <person name="Walt D.R."/>
            <person name="Bodnar A.G."/>
        </authorList>
    </citation>
    <scope>NUCLEOTIDE SEQUENCE</scope>
    <source>
        <strain evidence="1">GMGI-L3</strain>
    </source>
</reference>
<dbReference type="Gene3D" id="2.60.120.290">
    <property type="entry name" value="Spermadhesin, CUB domain"/>
    <property type="match status" value="1"/>
</dbReference>
<proteinExistence type="predicted"/>
<dbReference type="EMBL" id="JAHLQT010009300">
    <property type="protein sequence ID" value="KAG7173611.1"/>
    <property type="molecule type" value="Genomic_DNA"/>
</dbReference>
<sequence>MDITILPKNYDKGKAYSFTWTSPNYPQSYPDGCTCVLTTTMTMVGFVMFSVKAGSEIADFSNCAEDRLTFVGDTSFKGNKCDVFPSTYTTYLVNMVNPTVPKVSTITFVSSFNDGNTFRPTNQGNSRRPLDRVMVGGQANDRNNYPCG</sequence>
<evidence type="ECO:0000313" key="2">
    <source>
        <dbReference type="Proteomes" id="UP000747542"/>
    </source>
</evidence>
<accession>A0A8J5T9R5</accession>
<dbReference type="SUPFAM" id="SSF49854">
    <property type="entry name" value="Spermadhesin, CUB domain"/>
    <property type="match status" value="1"/>
</dbReference>
<evidence type="ECO:0008006" key="3">
    <source>
        <dbReference type="Google" id="ProtNLM"/>
    </source>
</evidence>
<evidence type="ECO:0000313" key="1">
    <source>
        <dbReference type="EMBL" id="KAG7173611.1"/>
    </source>
</evidence>
<organism evidence="1 2">
    <name type="scientific">Homarus americanus</name>
    <name type="common">American lobster</name>
    <dbReference type="NCBI Taxonomy" id="6706"/>
    <lineage>
        <taxon>Eukaryota</taxon>
        <taxon>Metazoa</taxon>
        <taxon>Ecdysozoa</taxon>
        <taxon>Arthropoda</taxon>
        <taxon>Crustacea</taxon>
        <taxon>Multicrustacea</taxon>
        <taxon>Malacostraca</taxon>
        <taxon>Eumalacostraca</taxon>
        <taxon>Eucarida</taxon>
        <taxon>Decapoda</taxon>
        <taxon>Pleocyemata</taxon>
        <taxon>Astacidea</taxon>
        <taxon>Nephropoidea</taxon>
        <taxon>Nephropidae</taxon>
        <taxon>Homarus</taxon>
    </lineage>
</organism>
<keyword evidence="2" id="KW-1185">Reference proteome</keyword>
<gene>
    <name evidence="1" type="ORF">Hamer_G024232</name>
</gene>
<comment type="caution">
    <text evidence="1">The sequence shown here is derived from an EMBL/GenBank/DDBJ whole genome shotgun (WGS) entry which is preliminary data.</text>
</comment>
<dbReference type="InterPro" id="IPR035914">
    <property type="entry name" value="Sperma_CUB_dom_sf"/>
</dbReference>
<protein>
    <recommendedName>
        <fullName evidence="3">CUB domain-containing protein</fullName>
    </recommendedName>
</protein>
<dbReference type="AlphaFoldDB" id="A0A8J5T9R5"/>
<name>A0A8J5T9R5_HOMAM</name>